<feature type="transmembrane region" description="Helical" evidence="6">
    <location>
        <begin position="181"/>
        <end position="202"/>
    </location>
</feature>
<feature type="transmembrane region" description="Helical" evidence="6">
    <location>
        <begin position="290"/>
        <end position="309"/>
    </location>
</feature>
<comment type="subcellular location">
    <subcellularLocation>
        <location evidence="1">Membrane</location>
        <topology evidence="1">Multi-pass membrane protein</topology>
    </subcellularLocation>
</comment>
<keyword evidence="9" id="KW-1185">Reference proteome</keyword>
<evidence type="ECO:0000256" key="1">
    <source>
        <dbReference type="ARBA" id="ARBA00004141"/>
    </source>
</evidence>
<comment type="caution">
    <text evidence="8">The sequence shown here is derived from an EMBL/GenBank/DDBJ whole genome shotgun (WGS) entry which is preliminary data.</text>
</comment>
<feature type="transmembrane region" description="Helical" evidence="6">
    <location>
        <begin position="214"/>
        <end position="236"/>
    </location>
</feature>
<feature type="transmembrane region" description="Helical" evidence="6">
    <location>
        <begin position="378"/>
        <end position="401"/>
    </location>
</feature>
<reference evidence="8" key="1">
    <citation type="journal article" date="2023" name="Mol. Phylogenet. Evol.">
        <title>Genome-scale phylogeny and comparative genomics of the fungal order Sordariales.</title>
        <authorList>
            <person name="Hensen N."/>
            <person name="Bonometti L."/>
            <person name="Westerberg I."/>
            <person name="Brannstrom I.O."/>
            <person name="Guillou S."/>
            <person name="Cros-Aarteil S."/>
            <person name="Calhoun S."/>
            <person name="Haridas S."/>
            <person name="Kuo A."/>
            <person name="Mondo S."/>
            <person name="Pangilinan J."/>
            <person name="Riley R."/>
            <person name="LaButti K."/>
            <person name="Andreopoulos B."/>
            <person name="Lipzen A."/>
            <person name="Chen C."/>
            <person name="Yan M."/>
            <person name="Daum C."/>
            <person name="Ng V."/>
            <person name="Clum A."/>
            <person name="Steindorff A."/>
            <person name="Ohm R.A."/>
            <person name="Martin F."/>
            <person name="Silar P."/>
            <person name="Natvig D.O."/>
            <person name="Lalanne C."/>
            <person name="Gautier V."/>
            <person name="Ament-Velasquez S.L."/>
            <person name="Kruys A."/>
            <person name="Hutchinson M.I."/>
            <person name="Powell A.J."/>
            <person name="Barry K."/>
            <person name="Miller A.N."/>
            <person name="Grigoriev I.V."/>
            <person name="Debuchy R."/>
            <person name="Gladieux P."/>
            <person name="Hiltunen Thoren M."/>
            <person name="Johannesson H."/>
        </authorList>
    </citation>
    <scope>NUCLEOTIDE SEQUENCE</scope>
    <source>
        <strain evidence="8">SMH4131-1</strain>
    </source>
</reference>
<feature type="transmembrane region" description="Helical" evidence="6">
    <location>
        <begin position="446"/>
        <end position="465"/>
    </location>
</feature>
<reference evidence="8" key="2">
    <citation type="submission" date="2023-06" db="EMBL/GenBank/DDBJ databases">
        <authorList>
            <consortium name="Lawrence Berkeley National Laboratory"/>
            <person name="Haridas S."/>
            <person name="Hensen N."/>
            <person name="Bonometti L."/>
            <person name="Westerberg I."/>
            <person name="Brannstrom I.O."/>
            <person name="Guillou S."/>
            <person name="Cros-Aarteil S."/>
            <person name="Calhoun S."/>
            <person name="Kuo A."/>
            <person name="Mondo S."/>
            <person name="Pangilinan J."/>
            <person name="Riley R."/>
            <person name="Labutti K."/>
            <person name="Andreopoulos B."/>
            <person name="Lipzen A."/>
            <person name="Chen C."/>
            <person name="Yanf M."/>
            <person name="Daum C."/>
            <person name="Ng V."/>
            <person name="Clum A."/>
            <person name="Steindorff A."/>
            <person name="Ohm R."/>
            <person name="Martin F."/>
            <person name="Silar P."/>
            <person name="Natvig D."/>
            <person name="Lalanne C."/>
            <person name="Gautier V."/>
            <person name="Ament-Velasquez S.L."/>
            <person name="Kruys A."/>
            <person name="Hutchinson M.I."/>
            <person name="Powell A.J."/>
            <person name="Barry K."/>
            <person name="Miller A.N."/>
            <person name="Grigoriev I.V."/>
            <person name="Debuchy R."/>
            <person name="Gladieux P."/>
            <person name="Thoren M.H."/>
            <person name="Johannesson H."/>
        </authorList>
    </citation>
    <scope>NUCLEOTIDE SEQUENCE</scope>
    <source>
        <strain evidence="8">SMH4131-1</strain>
    </source>
</reference>
<dbReference type="GO" id="GO:0016020">
    <property type="term" value="C:membrane"/>
    <property type="evidence" value="ECO:0007669"/>
    <property type="project" value="UniProtKB-SubCell"/>
</dbReference>
<feature type="transmembrane region" description="Helical" evidence="6">
    <location>
        <begin position="353"/>
        <end position="372"/>
    </location>
</feature>
<evidence type="ECO:0000256" key="3">
    <source>
        <dbReference type="ARBA" id="ARBA00022692"/>
    </source>
</evidence>
<accession>A0AAE0IFK0</accession>
<dbReference type="InterPro" id="IPR036259">
    <property type="entry name" value="MFS_trans_sf"/>
</dbReference>
<keyword evidence="4 6" id="KW-1133">Transmembrane helix</keyword>
<dbReference type="FunFam" id="1.20.1250.20:FF:000034">
    <property type="entry name" value="MFS general substrate transporter"/>
    <property type="match status" value="1"/>
</dbReference>
<sequence length="503" mass="55987">MSGSNSVKSAASSPPALKPEFAIAEFPDDNPDGNLTEIERAEIDRKLVRKLDLMLIPWLCLLYLMAFLDRTNIGNAKIAHLTTDVPMSTSQYNLTLTIFFIAYSVFEALANIMLKRFRPSVFLPITMILWGFCMIGMGFVTNWSGLMAARFFLGVTEAGLFPGVNYYISCWYRRDEVAVRVAIFFSAAALSGSFGGLLAAAIQKMDGMGGKAGWRWIFILEGILTVVIAFASFWMVHDFPDDAKFLSNRERARVIRRLKEDKQSSAEHEEFKMTYVWAALKDWKTYVGMLMYMGPLMPLYSISLFLPTIISNLSFTDKTQIIRNQLLSVPPYAGATIVTVAAGFLSDQQNRRGIFNMALAPIGITGFIMLIASEKPGVQYAGTFLGAIGVYASIPITIAWVANNIEGVYKRGIVLGFMIGWGNLNGIVSSNMWSDAPRFISGHATVIAYLTVCLFGGSVLFHILLSRENSARLLGKRDHWIEGKNNLEIEMLGDKRPDFIYTL</sequence>
<dbReference type="Proteomes" id="UP001286456">
    <property type="component" value="Unassembled WGS sequence"/>
</dbReference>
<dbReference type="Pfam" id="PF07690">
    <property type="entry name" value="MFS_1"/>
    <property type="match status" value="1"/>
</dbReference>
<dbReference type="FunFam" id="1.20.1250.20:FF:000068">
    <property type="entry name" value="MFS general substrate transporter"/>
    <property type="match status" value="1"/>
</dbReference>
<gene>
    <name evidence="8" type="ORF">B0T19DRAFT_385596</name>
</gene>
<dbReference type="PANTHER" id="PTHR43791:SF19">
    <property type="entry name" value="TRANSPORTER, PUTATIVE (AFU_ORTHOLOGUE AFUA_1G01812)-RELATED"/>
    <property type="match status" value="1"/>
</dbReference>
<evidence type="ECO:0000259" key="7">
    <source>
        <dbReference type="PROSITE" id="PS50850"/>
    </source>
</evidence>
<dbReference type="AlphaFoldDB" id="A0AAE0IFK0"/>
<evidence type="ECO:0000256" key="2">
    <source>
        <dbReference type="ARBA" id="ARBA00022448"/>
    </source>
</evidence>
<evidence type="ECO:0000313" key="8">
    <source>
        <dbReference type="EMBL" id="KAK3323346.1"/>
    </source>
</evidence>
<dbReference type="InterPro" id="IPR011701">
    <property type="entry name" value="MFS"/>
</dbReference>
<feature type="transmembrane region" description="Helical" evidence="6">
    <location>
        <begin position="51"/>
        <end position="68"/>
    </location>
</feature>
<evidence type="ECO:0000313" key="9">
    <source>
        <dbReference type="Proteomes" id="UP001286456"/>
    </source>
</evidence>
<dbReference type="PROSITE" id="PS50850">
    <property type="entry name" value="MFS"/>
    <property type="match status" value="1"/>
</dbReference>
<dbReference type="GO" id="GO:0022857">
    <property type="term" value="F:transmembrane transporter activity"/>
    <property type="evidence" value="ECO:0007669"/>
    <property type="project" value="InterPro"/>
</dbReference>
<dbReference type="EMBL" id="JAUEPO010000004">
    <property type="protein sequence ID" value="KAK3323346.1"/>
    <property type="molecule type" value="Genomic_DNA"/>
</dbReference>
<protein>
    <submittedName>
        <fullName evidence="8">Major facilitator superfamily domain-containing protein</fullName>
    </submittedName>
</protein>
<evidence type="ECO:0000256" key="5">
    <source>
        <dbReference type="ARBA" id="ARBA00023136"/>
    </source>
</evidence>
<evidence type="ECO:0000256" key="4">
    <source>
        <dbReference type="ARBA" id="ARBA00022989"/>
    </source>
</evidence>
<keyword evidence="3 6" id="KW-0812">Transmembrane</keyword>
<keyword evidence="2" id="KW-0813">Transport</keyword>
<proteinExistence type="predicted"/>
<dbReference type="InterPro" id="IPR020846">
    <property type="entry name" value="MFS_dom"/>
</dbReference>
<name>A0AAE0IFK0_9PEZI</name>
<dbReference type="Gene3D" id="1.20.1250.20">
    <property type="entry name" value="MFS general substrate transporter like domains"/>
    <property type="match status" value="2"/>
</dbReference>
<evidence type="ECO:0000256" key="6">
    <source>
        <dbReference type="SAM" id="Phobius"/>
    </source>
</evidence>
<feature type="transmembrane region" description="Helical" evidence="6">
    <location>
        <begin position="329"/>
        <end position="346"/>
    </location>
</feature>
<feature type="transmembrane region" description="Helical" evidence="6">
    <location>
        <begin position="94"/>
        <end position="114"/>
    </location>
</feature>
<keyword evidence="5 6" id="KW-0472">Membrane</keyword>
<feature type="transmembrane region" description="Helical" evidence="6">
    <location>
        <begin position="147"/>
        <end position="169"/>
    </location>
</feature>
<dbReference type="SUPFAM" id="SSF103473">
    <property type="entry name" value="MFS general substrate transporter"/>
    <property type="match status" value="1"/>
</dbReference>
<feature type="domain" description="Major facilitator superfamily (MFS) profile" evidence="7">
    <location>
        <begin position="55"/>
        <end position="468"/>
    </location>
</feature>
<feature type="transmembrane region" description="Helical" evidence="6">
    <location>
        <begin position="413"/>
        <end position="434"/>
    </location>
</feature>
<feature type="transmembrane region" description="Helical" evidence="6">
    <location>
        <begin position="121"/>
        <end position="141"/>
    </location>
</feature>
<dbReference type="PANTHER" id="PTHR43791">
    <property type="entry name" value="PERMEASE-RELATED"/>
    <property type="match status" value="1"/>
</dbReference>
<organism evidence="8 9">
    <name type="scientific">Cercophora scortea</name>
    <dbReference type="NCBI Taxonomy" id="314031"/>
    <lineage>
        <taxon>Eukaryota</taxon>
        <taxon>Fungi</taxon>
        <taxon>Dikarya</taxon>
        <taxon>Ascomycota</taxon>
        <taxon>Pezizomycotina</taxon>
        <taxon>Sordariomycetes</taxon>
        <taxon>Sordariomycetidae</taxon>
        <taxon>Sordariales</taxon>
        <taxon>Lasiosphaeriaceae</taxon>
        <taxon>Cercophora</taxon>
    </lineage>
</organism>